<keyword evidence="6 10" id="KW-0808">Transferase</keyword>
<evidence type="ECO:0000313" key="13">
    <source>
        <dbReference type="Proteomes" id="UP000313849"/>
    </source>
</evidence>
<dbReference type="InterPro" id="IPR003385">
    <property type="entry name" value="Glyco_hydro_77"/>
</dbReference>
<keyword evidence="13" id="KW-1185">Reference proteome</keyword>
<evidence type="ECO:0000256" key="8">
    <source>
        <dbReference type="ARBA" id="ARBA00031423"/>
    </source>
</evidence>
<dbReference type="InterPro" id="IPR048458">
    <property type="entry name" value="MalQ_N"/>
</dbReference>
<comment type="similarity">
    <text evidence="2 10">Belongs to the disproportionating enzyme family.</text>
</comment>
<accession>A0A5C5BC52</accession>
<dbReference type="AlphaFoldDB" id="A0A5C5BC52"/>
<dbReference type="SUPFAM" id="SSF51445">
    <property type="entry name" value="(Trans)glycosidases"/>
    <property type="match status" value="1"/>
</dbReference>
<dbReference type="EMBL" id="VENP01000025">
    <property type="protein sequence ID" value="TNU74088.1"/>
    <property type="molecule type" value="Genomic_DNA"/>
</dbReference>
<evidence type="ECO:0000256" key="10">
    <source>
        <dbReference type="RuleBase" id="RU361207"/>
    </source>
</evidence>
<dbReference type="RefSeq" id="WP_139986858.1">
    <property type="nucleotide sequence ID" value="NZ_VENP01000025.1"/>
</dbReference>
<dbReference type="PANTHER" id="PTHR32438:SF5">
    <property type="entry name" value="4-ALPHA-GLUCANOTRANSFERASE DPE1, CHLOROPLASTIC_AMYLOPLASTIC"/>
    <property type="match status" value="1"/>
</dbReference>
<evidence type="ECO:0000256" key="3">
    <source>
        <dbReference type="ARBA" id="ARBA00012560"/>
    </source>
</evidence>
<dbReference type="InterPro" id="IPR017853">
    <property type="entry name" value="GH"/>
</dbReference>
<dbReference type="GO" id="GO:0004134">
    <property type="term" value="F:4-alpha-glucanotransferase activity"/>
    <property type="evidence" value="ECO:0007669"/>
    <property type="project" value="UniProtKB-EC"/>
</dbReference>
<dbReference type="Pfam" id="PF21226">
    <property type="entry name" value="MalQ_N"/>
    <property type="match status" value="1"/>
</dbReference>
<evidence type="ECO:0000256" key="4">
    <source>
        <dbReference type="ARBA" id="ARBA00020295"/>
    </source>
</evidence>
<evidence type="ECO:0000256" key="7">
    <source>
        <dbReference type="ARBA" id="ARBA00023277"/>
    </source>
</evidence>
<gene>
    <name evidence="12" type="primary">malQ</name>
    <name evidence="12" type="ORF">FH969_08055</name>
</gene>
<dbReference type="NCBIfam" id="TIGR00217">
    <property type="entry name" value="malQ"/>
    <property type="match status" value="1"/>
</dbReference>
<dbReference type="OrthoDB" id="9811841at2"/>
<reference evidence="12 13" key="1">
    <citation type="submission" date="2019-06" db="EMBL/GenBank/DDBJ databases">
        <title>Draft genome sequence of Miniimonas arenae KCTC 19750T isolated from sea sand.</title>
        <authorList>
            <person name="Park S.-J."/>
        </authorList>
    </citation>
    <scope>NUCLEOTIDE SEQUENCE [LARGE SCALE GENOMIC DNA]</scope>
    <source>
        <strain evidence="12 13">KCTC 19750</strain>
    </source>
</reference>
<evidence type="ECO:0000256" key="5">
    <source>
        <dbReference type="ARBA" id="ARBA00022676"/>
    </source>
</evidence>
<keyword evidence="5 10" id="KW-0328">Glycosyltransferase</keyword>
<keyword evidence="7 10" id="KW-0119">Carbohydrate metabolism</keyword>
<proteinExistence type="inferred from homology"/>
<evidence type="ECO:0000256" key="2">
    <source>
        <dbReference type="ARBA" id="ARBA00005684"/>
    </source>
</evidence>
<feature type="domain" description="MalQ N-terminal beta-sandwich" evidence="11">
    <location>
        <begin position="75"/>
        <end position="153"/>
    </location>
</feature>
<evidence type="ECO:0000313" key="12">
    <source>
        <dbReference type="EMBL" id="TNU74088.1"/>
    </source>
</evidence>
<dbReference type="EC" id="2.4.1.25" evidence="3 10"/>
<dbReference type="GO" id="GO:0005975">
    <property type="term" value="P:carbohydrate metabolic process"/>
    <property type="evidence" value="ECO:0007669"/>
    <property type="project" value="InterPro"/>
</dbReference>
<organism evidence="12 13">
    <name type="scientific">Miniimonas arenae</name>
    <dbReference type="NCBI Taxonomy" id="676201"/>
    <lineage>
        <taxon>Bacteria</taxon>
        <taxon>Bacillati</taxon>
        <taxon>Actinomycetota</taxon>
        <taxon>Actinomycetes</taxon>
        <taxon>Micrococcales</taxon>
        <taxon>Beutenbergiaceae</taxon>
        <taxon>Miniimonas</taxon>
    </lineage>
</organism>
<dbReference type="Pfam" id="PF02446">
    <property type="entry name" value="Glyco_hydro_77"/>
    <property type="match status" value="1"/>
</dbReference>
<comment type="caution">
    <text evidence="12">The sequence shown here is derived from an EMBL/GenBank/DDBJ whole genome shotgun (WGS) entry which is preliminary data.</text>
</comment>
<evidence type="ECO:0000256" key="6">
    <source>
        <dbReference type="ARBA" id="ARBA00022679"/>
    </source>
</evidence>
<name>A0A5C5BC52_9MICO</name>
<evidence type="ECO:0000256" key="1">
    <source>
        <dbReference type="ARBA" id="ARBA00000439"/>
    </source>
</evidence>
<dbReference type="PANTHER" id="PTHR32438">
    <property type="entry name" value="4-ALPHA-GLUCANOTRANSFERASE DPE1, CHLOROPLASTIC/AMYLOPLASTIC"/>
    <property type="match status" value="1"/>
</dbReference>
<comment type="catalytic activity">
    <reaction evidence="1 10">
        <text>Transfers a segment of a (1-&gt;4)-alpha-D-glucan to a new position in an acceptor, which may be glucose or a (1-&gt;4)-alpha-D-glucan.</text>
        <dbReference type="EC" id="2.4.1.25"/>
    </reaction>
</comment>
<sequence length="735" mass="81309">MTNDADRAAPSEQLRDLAERYGISTEYWSFFGDRVHVPAATLRAVLEAMGVATFTEEQVHTALAERDAQPWRELVPPSLVLREGAEHAVDVRVRDGHDVTLTLRLEDGTERTLELPDQEPERRDLDTGTVWGLRAPLPADLPLGWHAVHAVEHRLRGGETGGDAGGEAVREATCVVAITPQRLPEPTLRPGLGGRGWGLMAQLYSVRSRASWGIGDFADLADIARLVGERGGDFVLVNPIHAAEVAGPIEPSPYLPTSRRFVNPLYLRPEDIREAAYLPSSQRALVEWAHDSVRASNTDPARIDRDAAWSAKKAALEVVFAAPRSAGRQRAFEAYVAREGRPLADFALWCALQEHFEGTVEPEEAHDVTSPLVARLRTELAERVEFYEWLQWIADEQLAAAQASAHEAGMSVGVMHDLAVGVHPEGSDAWSLRRMYATGITVGAPPDMYNQQGQDWSQPPWRPDALAREAYAPLRDMIRSLLRHAGALRIDHIIGFFRLWWIPAGQGAGNGAYVRYDHEAMIGVLALEAHRAGAVIIGEDLGNVEPWVREYLSSRGILGTSVLWFEYEDGHPAPPEHYRRLLLATVNTHDLPPTAGYLAGEHVDLRARLGLLTEPVEHVRAEAERERDQMLGILRERGLIGEYPSEREIVEALHVHLVASDSLLIGVALVDAVGERRAQNQPGTFREYPNWQIPLADSSGHAVLVDELDDVVRFQSLTAAVDTALHRWSQERGLA</sequence>
<dbReference type="Gene3D" id="3.20.20.80">
    <property type="entry name" value="Glycosidases"/>
    <property type="match status" value="1"/>
</dbReference>
<evidence type="ECO:0000259" key="11">
    <source>
        <dbReference type="Pfam" id="PF21226"/>
    </source>
</evidence>
<dbReference type="Proteomes" id="UP000313849">
    <property type="component" value="Unassembled WGS sequence"/>
</dbReference>
<protein>
    <recommendedName>
        <fullName evidence="4 10">4-alpha-glucanotransferase</fullName>
        <ecNumber evidence="3 10">2.4.1.25</ecNumber>
    </recommendedName>
    <alternativeName>
        <fullName evidence="8 10">Amylomaltase</fullName>
    </alternativeName>
    <alternativeName>
        <fullName evidence="9 10">Disproportionating enzyme</fullName>
    </alternativeName>
</protein>
<evidence type="ECO:0000256" key="9">
    <source>
        <dbReference type="ARBA" id="ARBA00031501"/>
    </source>
</evidence>